<dbReference type="Proteomes" id="UP001627154">
    <property type="component" value="Unassembled WGS sequence"/>
</dbReference>
<reference evidence="1 2" key="1">
    <citation type="journal article" date="2024" name="bioRxiv">
        <title>A reference genome for Trichogramma kaykai: A tiny desert-dwelling parasitoid wasp with competing sex-ratio distorters.</title>
        <authorList>
            <person name="Culotta J."/>
            <person name="Lindsey A.R."/>
        </authorList>
    </citation>
    <scope>NUCLEOTIDE SEQUENCE [LARGE SCALE GENOMIC DNA]</scope>
    <source>
        <strain evidence="1 2">KSX58</strain>
    </source>
</reference>
<dbReference type="Pfam" id="PF09696">
    <property type="entry name" value="Ctf8"/>
    <property type="match status" value="1"/>
</dbReference>
<comment type="caution">
    <text evidence="1">The sequence shown here is derived from an EMBL/GenBank/DDBJ whole genome shotgun (WGS) entry which is preliminary data.</text>
</comment>
<sequence length="113" mass="12710">MILLKNNSKSSIPEWMAIDVHGSIKCSHHLSKILFGELYKKKDGDIVCAIGTHILEGHEIDLEKPIIILKKNLKSQYQSKNKTEADASHDIAAVIRKKLVFRSRPIMSNISSC</sequence>
<dbReference type="PANTHER" id="PTHR47475">
    <property type="entry name" value="CHROMOSOME TRANSMISSION FIDELITY PROTEIN 8"/>
    <property type="match status" value="1"/>
</dbReference>
<proteinExistence type="predicted"/>
<organism evidence="1 2">
    <name type="scientific">Trichogramma kaykai</name>
    <dbReference type="NCBI Taxonomy" id="54128"/>
    <lineage>
        <taxon>Eukaryota</taxon>
        <taxon>Metazoa</taxon>
        <taxon>Ecdysozoa</taxon>
        <taxon>Arthropoda</taxon>
        <taxon>Hexapoda</taxon>
        <taxon>Insecta</taxon>
        <taxon>Pterygota</taxon>
        <taxon>Neoptera</taxon>
        <taxon>Endopterygota</taxon>
        <taxon>Hymenoptera</taxon>
        <taxon>Apocrita</taxon>
        <taxon>Proctotrupomorpha</taxon>
        <taxon>Chalcidoidea</taxon>
        <taxon>Trichogrammatidae</taxon>
        <taxon>Trichogramma</taxon>
    </lineage>
</organism>
<gene>
    <name evidence="1" type="ORF">TKK_002296</name>
</gene>
<dbReference type="EMBL" id="JBJJXI010000021">
    <property type="protein sequence ID" value="KAL3405261.1"/>
    <property type="molecule type" value="Genomic_DNA"/>
</dbReference>
<keyword evidence="2" id="KW-1185">Reference proteome</keyword>
<accession>A0ABD2XI84</accession>
<dbReference type="AlphaFoldDB" id="A0ABD2XI84"/>
<name>A0ABD2XI84_9HYME</name>
<evidence type="ECO:0000313" key="1">
    <source>
        <dbReference type="EMBL" id="KAL3405261.1"/>
    </source>
</evidence>
<evidence type="ECO:0000313" key="2">
    <source>
        <dbReference type="Proteomes" id="UP001627154"/>
    </source>
</evidence>
<dbReference type="InterPro" id="IPR018607">
    <property type="entry name" value="Ctf8"/>
</dbReference>
<protein>
    <submittedName>
        <fullName evidence="1">Uncharacterized protein</fullName>
    </submittedName>
</protein>
<dbReference type="PANTHER" id="PTHR47475:SF2">
    <property type="entry name" value="CHROMOSOME TRANSMISSION FIDELITY PROTEIN 8"/>
    <property type="match status" value="1"/>
</dbReference>